<dbReference type="InterPro" id="IPR018727">
    <property type="entry name" value="DUF2267"/>
</dbReference>
<dbReference type="RefSeq" id="WP_345693110.1">
    <property type="nucleotide sequence ID" value="NZ_BAABIT010000001.1"/>
</dbReference>
<gene>
    <name evidence="1" type="ORF">ACFPM3_03020</name>
</gene>
<accession>A0ABV9X6M4</accession>
<sequence>MSSATRAASSYGTLPAEAGALLAGRIPVTQPVSAPEFVDRVARGLAPLTVPEARWATGTVLTVLADVAGEDLTGRVLAGLPRGYALLFGRAELAPAA</sequence>
<comment type="caution">
    <text evidence="1">The sequence shown here is derived from an EMBL/GenBank/DDBJ whole genome shotgun (WGS) entry which is preliminary data.</text>
</comment>
<organism evidence="1 2">
    <name type="scientific">Streptomyces coeruleoprunus</name>
    <dbReference type="NCBI Taxonomy" id="285563"/>
    <lineage>
        <taxon>Bacteria</taxon>
        <taxon>Bacillati</taxon>
        <taxon>Actinomycetota</taxon>
        <taxon>Actinomycetes</taxon>
        <taxon>Kitasatosporales</taxon>
        <taxon>Streptomycetaceae</taxon>
        <taxon>Streptomyces</taxon>
    </lineage>
</organism>
<dbReference type="Proteomes" id="UP001595829">
    <property type="component" value="Unassembled WGS sequence"/>
</dbReference>
<proteinExistence type="predicted"/>
<evidence type="ECO:0000313" key="2">
    <source>
        <dbReference type="Proteomes" id="UP001595829"/>
    </source>
</evidence>
<keyword evidence="2" id="KW-1185">Reference proteome</keyword>
<dbReference type="Pfam" id="PF10025">
    <property type="entry name" value="DUF2267"/>
    <property type="match status" value="1"/>
</dbReference>
<name>A0ABV9X6M4_9ACTN</name>
<reference evidence="2" key="1">
    <citation type="journal article" date="2019" name="Int. J. Syst. Evol. Microbiol.">
        <title>The Global Catalogue of Microorganisms (GCM) 10K type strain sequencing project: providing services to taxonomists for standard genome sequencing and annotation.</title>
        <authorList>
            <consortium name="The Broad Institute Genomics Platform"/>
            <consortium name="The Broad Institute Genome Sequencing Center for Infectious Disease"/>
            <person name="Wu L."/>
            <person name="Ma J."/>
        </authorList>
    </citation>
    <scope>NUCLEOTIDE SEQUENCE [LARGE SCALE GENOMIC DNA]</scope>
    <source>
        <strain evidence="2">CGMCC 4.1648</strain>
    </source>
</reference>
<dbReference type="EMBL" id="JBHSJD010000002">
    <property type="protein sequence ID" value="MFC5021121.1"/>
    <property type="molecule type" value="Genomic_DNA"/>
</dbReference>
<protein>
    <submittedName>
        <fullName evidence="1">DUF2267 domain-containing protein</fullName>
    </submittedName>
</protein>
<evidence type="ECO:0000313" key="1">
    <source>
        <dbReference type="EMBL" id="MFC5021121.1"/>
    </source>
</evidence>